<dbReference type="GO" id="GO:0070773">
    <property type="term" value="F:protein-N-terminal glutamine amidohydrolase activity"/>
    <property type="evidence" value="ECO:0007669"/>
    <property type="project" value="InterPro"/>
</dbReference>
<comment type="caution">
    <text evidence="2">The sequence shown here is derived from an EMBL/GenBank/DDBJ whole genome shotgun (WGS) entry which is preliminary data.</text>
</comment>
<dbReference type="InterPro" id="IPR003010">
    <property type="entry name" value="C-N_Hydrolase"/>
</dbReference>
<sequence length="87" mass="9840">MKVAVLQFSPVFGQIEVNLTKVEDYISKEIFDLIVLPELFTTGYLFTSQKEVKSLAEKIPEGFTTKELSRVARKKDAFIVAGLAERE</sequence>
<dbReference type="PANTHER" id="PTHR11750">
    <property type="entry name" value="PROTEIN N-TERMINAL AMIDASE"/>
    <property type="match status" value="1"/>
</dbReference>
<dbReference type="EMBL" id="BARU01022181">
    <property type="protein sequence ID" value="GAH53850.1"/>
    <property type="molecule type" value="Genomic_DNA"/>
</dbReference>
<dbReference type="SUPFAM" id="SSF56317">
    <property type="entry name" value="Carbon-nitrogen hydrolase"/>
    <property type="match status" value="1"/>
</dbReference>
<protein>
    <recommendedName>
        <fullName evidence="1">CN hydrolase domain-containing protein</fullName>
    </recommendedName>
</protein>
<dbReference type="Gene3D" id="3.60.110.10">
    <property type="entry name" value="Carbon-nitrogen hydrolase"/>
    <property type="match status" value="1"/>
</dbReference>
<dbReference type="GO" id="GO:0030163">
    <property type="term" value="P:protein catabolic process"/>
    <property type="evidence" value="ECO:0007669"/>
    <property type="project" value="TreeGrafter"/>
</dbReference>
<dbReference type="Pfam" id="PF00795">
    <property type="entry name" value="CN_hydrolase"/>
    <property type="match status" value="1"/>
</dbReference>
<evidence type="ECO:0000259" key="1">
    <source>
        <dbReference type="PROSITE" id="PS50263"/>
    </source>
</evidence>
<gene>
    <name evidence="2" type="ORF">S03H2_36172</name>
</gene>
<dbReference type="GO" id="GO:0008418">
    <property type="term" value="F:protein-N-terminal asparagine amidohydrolase activity"/>
    <property type="evidence" value="ECO:0007669"/>
    <property type="project" value="InterPro"/>
</dbReference>
<dbReference type="InterPro" id="IPR039703">
    <property type="entry name" value="Nta1"/>
</dbReference>
<name>X1H9V3_9ZZZZ</name>
<feature type="non-terminal residue" evidence="2">
    <location>
        <position position="87"/>
    </location>
</feature>
<dbReference type="PANTHER" id="PTHR11750:SF26">
    <property type="entry name" value="PROTEIN N-TERMINAL AMIDASE"/>
    <property type="match status" value="1"/>
</dbReference>
<organism evidence="2">
    <name type="scientific">marine sediment metagenome</name>
    <dbReference type="NCBI Taxonomy" id="412755"/>
    <lineage>
        <taxon>unclassified sequences</taxon>
        <taxon>metagenomes</taxon>
        <taxon>ecological metagenomes</taxon>
    </lineage>
</organism>
<reference evidence="2" key="1">
    <citation type="journal article" date="2014" name="Front. Microbiol.">
        <title>High frequency of phylogenetically diverse reductive dehalogenase-homologous genes in deep subseafloor sedimentary metagenomes.</title>
        <authorList>
            <person name="Kawai M."/>
            <person name="Futagami T."/>
            <person name="Toyoda A."/>
            <person name="Takaki Y."/>
            <person name="Nishi S."/>
            <person name="Hori S."/>
            <person name="Arai W."/>
            <person name="Tsubouchi T."/>
            <person name="Morono Y."/>
            <person name="Uchiyama I."/>
            <person name="Ito T."/>
            <person name="Fujiyama A."/>
            <person name="Inagaki F."/>
            <person name="Takami H."/>
        </authorList>
    </citation>
    <scope>NUCLEOTIDE SEQUENCE</scope>
    <source>
        <strain evidence="2">Expedition CK06-06</strain>
    </source>
</reference>
<dbReference type="PROSITE" id="PS50263">
    <property type="entry name" value="CN_HYDROLASE"/>
    <property type="match status" value="1"/>
</dbReference>
<proteinExistence type="predicted"/>
<accession>X1H9V3</accession>
<feature type="domain" description="CN hydrolase" evidence="1">
    <location>
        <begin position="1"/>
        <end position="87"/>
    </location>
</feature>
<dbReference type="InterPro" id="IPR036526">
    <property type="entry name" value="C-N_Hydrolase_sf"/>
</dbReference>
<dbReference type="AlphaFoldDB" id="X1H9V3"/>
<evidence type="ECO:0000313" key="2">
    <source>
        <dbReference type="EMBL" id="GAH53850.1"/>
    </source>
</evidence>